<reference evidence="2" key="1">
    <citation type="submission" date="2016-05" db="EMBL/GenBank/DDBJ databases">
        <title>Comparative genomics of biotechnologically important yeasts.</title>
        <authorList>
            <consortium name="DOE Joint Genome Institute"/>
            <person name="Riley R."/>
            <person name="Haridas S."/>
            <person name="Wolfe K.H."/>
            <person name="Lopes M.R."/>
            <person name="Hittinger C.T."/>
            <person name="Goker M."/>
            <person name="Salamov A."/>
            <person name="Wisecaver J."/>
            <person name="Long T.M."/>
            <person name="Aerts A.L."/>
            <person name="Barry K."/>
            <person name="Choi C."/>
            <person name="Clum A."/>
            <person name="Coughlan A.Y."/>
            <person name="Deshpande S."/>
            <person name="Douglass A.P."/>
            <person name="Hanson S.J."/>
            <person name="Klenk H.-P."/>
            <person name="Labutti K."/>
            <person name="Lapidus A."/>
            <person name="Lindquist E."/>
            <person name="Lipzen A."/>
            <person name="Meier-Kolthoff J.P."/>
            <person name="Ohm R.A."/>
            <person name="Otillar R.P."/>
            <person name="Pangilinan J."/>
            <person name="Peng Y."/>
            <person name="Rokas A."/>
            <person name="Rosa C.A."/>
            <person name="Scheuner C."/>
            <person name="Sibirny A.A."/>
            <person name="Slot J.C."/>
            <person name="Stielow J.B."/>
            <person name="Sun H."/>
            <person name="Kurtzman C.P."/>
            <person name="Blackwell M."/>
            <person name="Grigoriev I.V."/>
            <person name="Jeffries T.W."/>
        </authorList>
    </citation>
    <scope>NUCLEOTIDE SEQUENCE [LARGE SCALE GENOMIC DNA]</scope>
    <source>
        <strain evidence="2">NRRL Y-12698</strain>
    </source>
</reference>
<name>A0A1E3QSH2_9ASCO</name>
<keyword evidence="2" id="KW-1185">Reference proteome</keyword>
<dbReference type="AlphaFoldDB" id="A0A1E3QSH2"/>
<dbReference type="RefSeq" id="XP_018985981.1">
    <property type="nucleotide sequence ID" value="XM_019128527.1"/>
</dbReference>
<evidence type="ECO:0000313" key="2">
    <source>
        <dbReference type="Proteomes" id="UP000094336"/>
    </source>
</evidence>
<dbReference type="Proteomes" id="UP000094336">
    <property type="component" value="Unassembled WGS sequence"/>
</dbReference>
<accession>A0A1E3QSH2</accession>
<dbReference type="GeneID" id="30146380"/>
<proteinExistence type="predicted"/>
<sequence>MLEFLHLALTDQDWPPHSAIILVMVGKRYIPIRQSIEELVRHIALICEISERVGSGYRTGELITWWV</sequence>
<evidence type="ECO:0000313" key="1">
    <source>
        <dbReference type="EMBL" id="ODQ80653.1"/>
    </source>
</evidence>
<dbReference type="EMBL" id="KV454429">
    <property type="protein sequence ID" value="ODQ80653.1"/>
    <property type="molecule type" value="Genomic_DNA"/>
</dbReference>
<gene>
    <name evidence="1" type="ORF">BABINDRAFT_160900</name>
</gene>
<protein>
    <submittedName>
        <fullName evidence="1">Uncharacterized protein</fullName>
    </submittedName>
</protein>
<organism evidence="1 2">
    <name type="scientific">Babjeviella inositovora NRRL Y-12698</name>
    <dbReference type="NCBI Taxonomy" id="984486"/>
    <lineage>
        <taxon>Eukaryota</taxon>
        <taxon>Fungi</taxon>
        <taxon>Dikarya</taxon>
        <taxon>Ascomycota</taxon>
        <taxon>Saccharomycotina</taxon>
        <taxon>Pichiomycetes</taxon>
        <taxon>Serinales incertae sedis</taxon>
        <taxon>Babjeviella</taxon>
    </lineage>
</organism>